<name>A0A8T0V6B2_PANVG</name>
<sequence>MHHVDWKPTGGKKKKSRLCTPDYRQSGTKSPPPCNQPRIPTPRTQTPTQIPPPARPAAAPRRPRPRRGAAESARARLAGSRFPANGRPPRRPIAREPAPPNATQRPKKKFKKRENKADAAGAEIGCAGEGGDAGAYIGGRRRGWSAEEDAGFVASVGGGRGGGERGAEAGRHEDCCGGWQLLAPPPPLAFGFGTRRRRVARGASHGVE</sequence>
<reference evidence="2" key="1">
    <citation type="submission" date="2020-05" db="EMBL/GenBank/DDBJ databases">
        <title>WGS assembly of Panicum virgatum.</title>
        <authorList>
            <person name="Lovell J.T."/>
            <person name="Jenkins J."/>
            <person name="Shu S."/>
            <person name="Juenger T.E."/>
            <person name="Schmutz J."/>
        </authorList>
    </citation>
    <scope>NUCLEOTIDE SEQUENCE</scope>
    <source>
        <strain evidence="2">AP13</strain>
    </source>
</reference>
<keyword evidence="3" id="KW-1185">Reference proteome</keyword>
<accession>A0A8T0V6B2</accession>
<evidence type="ECO:0000256" key="1">
    <source>
        <dbReference type="SAM" id="MobiDB-lite"/>
    </source>
</evidence>
<evidence type="ECO:0000313" key="3">
    <source>
        <dbReference type="Proteomes" id="UP000823388"/>
    </source>
</evidence>
<feature type="compositionally biased region" description="Low complexity" evidence="1">
    <location>
        <begin position="70"/>
        <end position="81"/>
    </location>
</feature>
<comment type="caution">
    <text evidence="2">The sequence shown here is derived from an EMBL/GenBank/DDBJ whole genome shotgun (WGS) entry which is preliminary data.</text>
</comment>
<evidence type="ECO:0000313" key="2">
    <source>
        <dbReference type="EMBL" id="KAG2631932.1"/>
    </source>
</evidence>
<feature type="compositionally biased region" description="Low complexity" evidence="1">
    <location>
        <begin position="37"/>
        <end position="48"/>
    </location>
</feature>
<feature type="region of interest" description="Disordered" evidence="1">
    <location>
        <begin position="1"/>
        <end position="118"/>
    </location>
</feature>
<proteinExistence type="predicted"/>
<protein>
    <submittedName>
        <fullName evidence="2">Uncharacterized protein</fullName>
    </submittedName>
</protein>
<feature type="compositionally biased region" description="Basic residues" evidence="1">
    <location>
        <begin position="105"/>
        <end position="114"/>
    </location>
</feature>
<gene>
    <name evidence="2" type="ORF">PVAP13_2NG051200</name>
</gene>
<dbReference type="AlphaFoldDB" id="A0A8T0V6B2"/>
<dbReference type="Proteomes" id="UP000823388">
    <property type="component" value="Chromosome 2N"/>
</dbReference>
<dbReference type="EMBL" id="CM029040">
    <property type="protein sequence ID" value="KAG2631932.1"/>
    <property type="molecule type" value="Genomic_DNA"/>
</dbReference>
<organism evidence="2 3">
    <name type="scientific">Panicum virgatum</name>
    <name type="common">Blackwell switchgrass</name>
    <dbReference type="NCBI Taxonomy" id="38727"/>
    <lineage>
        <taxon>Eukaryota</taxon>
        <taxon>Viridiplantae</taxon>
        <taxon>Streptophyta</taxon>
        <taxon>Embryophyta</taxon>
        <taxon>Tracheophyta</taxon>
        <taxon>Spermatophyta</taxon>
        <taxon>Magnoliopsida</taxon>
        <taxon>Liliopsida</taxon>
        <taxon>Poales</taxon>
        <taxon>Poaceae</taxon>
        <taxon>PACMAD clade</taxon>
        <taxon>Panicoideae</taxon>
        <taxon>Panicodae</taxon>
        <taxon>Paniceae</taxon>
        <taxon>Panicinae</taxon>
        <taxon>Panicum</taxon>
        <taxon>Panicum sect. Hiantes</taxon>
    </lineage>
</organism>